<dbReference type="InterPro" id="IPR005856">
    <property type="entry name" value="Cys_synth"/>
</dbReference>
<dbReference type="InterPro" id="IPR036052">
    <property type="entry name" value="TrpB-like_PALP_sf"/>
</dbReference>
<evidence type="ECO:0000313" key="14">
    <source>
        <dbReference type="EMBL" id="KYF57846.1"/>
    </source>
</evidence>
<dbReference type="InterPro" id="IPR001216">
    <property type="entry name" value="P-phosphate_BS"/>
</dbReference>
<gene>
    <name evidence="14" type="ORF">BE04_35900</name>
</gene>
<dbReference type="EC" id="2.5.1.47" evidence="4 12"/>
<proteinExistence type="inferred from homology"/>
<dbReference type="GO" id="GO:0005737">
    <property type="term" value="C:cytoplasm"/>
    <property type="evidence" value="ECO:0007669"/>
    <property type="project" value="UniProtKB-ARBA"/>
</dbReference>
<keyword evidence="7 10" id="KW-0663">Pyridoxal phosphate</keyword>
<feature type="binding site" evidence="10">
    <location>
        <begin position="178"/>
        <end position="182"/>
    </location>
    <ligand>
        <name>pyridoxal 5'-phosphate</name>
        <dbReference type="ChEBI" id="CHEBI:597326"/>
    </ligand>
</feature>
<evidence type="ECO:0000256" key="7">
    <source>
        <dbReference type="ARBA" id="ARBA00022898"/>
    </source>
</evidence>
<evidence type="ECO:0000313" key="15">
    <source>
        <dbReference type="Proteomes" id="UP000075604"/>
    </source>
</evidence>
<comment type="pathway">
    <text evidence="2">Amino-acid biosynthesis; L-cysteine biosynthesis; L-cysteine from L-serine: step 2/2.</text>
</comment>
<dbReference type="AlphaFoldDB" id="A0A150PQS9"/>
<evidence type="ECO:0000256" key="11">
    <source>
        <dbReference type="PIRSR" id="PIRSR605856-51"/>
    </source>
</evidence>
<dbReference type="InterPro" id="IPR050214">
    <property type="entry name" value="Cys_Synth/Cystath_Beta-Synth"/>
</dbReference>
<dbReference type="UniPathway" id="UPA00136">
    <property type="reaction ID" value="UER00200"/>
</dbReference>
<comment type="cofactor">
    <cofactor evidence="1 10 12">
        <name>pyridoxal 5'-phosphate</name>
        <dbReference type="ChEBI" id="CHEBI:597326"/>
    </cofactor>
</comment>
<comment type="catalytic activity">
    <reaction evidence="9 12">
        <text>O-acetyl-L-serine + hydrogen sulfide = L-cysteine + acetate</text>
        <dbReference type="Rhea" id="RHEA:14829"/>
        <dbReference type="ChEBI" id="CHEBI:29919"/>
        <dbReference type="ChEBI" id="CHEBI:30089"/>
        <dbReference type="ChEBI" id="CHEBI:35235"/>
        <dbReference type="ChEBI" id="CHEBI:58340"/>
        <dbReference type="EC" id="2.5.1.47"/>
    </reaction>
</comment>
<evidence type="ECO:0000256" key="4">
    <source>
        <dbReference type="ARBA" id="ARBA00012681"/>
    </source>
</evidence>
<name>A0A150PQS9_SORCE</name>
<accession>A0A150PQS9</accession>
<dbReference type="Gene3D" id="3.40.50.1100">
    <property type="match status" value="2"/>
</dbReference>
<evidence type="ECO:0000256" key="10">
    <source>
        <dbReference type="PIRSR" id="PIRSR605856-50"/>
    </source>
</evidence>
<feature type="binding site" evidence="10">
    <location>
        <position position="75"/>
    </location>
    <ligand>
        <name>pyridoxal 5'-phosphate</name>
        <dbReference type="ChEBI" id="CHEBI:597326"/>
    </ligand>
</feature>
<evidence type="ECO:0000256" key="5">
    <source>
        <dbReference type="ARBA" id="ARBA00022605"/>
    </source>
</evidence>
<keyword evidence="6 12" id="KW-0808">Transferase</keyword>
<dbReference type="PANTHER" id="PTHR10314">
    <property type="entry name" value="CYSTATHIONINE BETA-SYNTHASE"/>
    <property type="match status" value="1"/>
</dbReference>
<keyword evidence="5 12" id="KW-0028">Amino-acid biosynthesis</keyword>
<dbReference type="NCBIfam" id="TIGR01136">
    <property type="entry name" value="cysKM"/>
    <property type="match status" value="1"/>
</dbReference>
<evidence type="ECO:0000259" key="13">
    <source>
        <dbReference type="Pfam" id="PF00291"/>
    </source>
</evidence>
<keyword evidence="8 12" id="KW-0198">Cysteine biosynthesis</keyword>
<evidence type="ECO:0000256" key="6">
    <source>
        <dbReference type="ARBA" id="ARBA00022679"/>
    </source>
</evidence>
<evidence type="ECO:0000256" key="3">
    <source>
        <dbReference type="ARBA" id="ARBA00007103"/>
    </source>
</evidence>
<dbReference type="PROSITE" id="PS00901">
    <property type="entry name" value="CYS_SYNTHASE"/>
    <property type="match status" value="1"/>
</dbReference>
<comment type="similarity">
    <text evidence="3 12">Belongs to the cysteine synthase/cystathionine beta-synthase family.</text>
</comment>
<feature type="binding site" evidence="10">
    <location>
        <position position="266"/>
    </location>
    <ligand>
        <name>pyridoxal 5'-phosphate</name>
        <dbReference type="ChEBI" id="CHEBI:597326"/>
    </ligand>
</feature>
<dbReference type="FunFam" id="3.40.50.1100:FF:000067">
    <property type="entry name" value="Cysteine synthase"/>
    <property type="match status" value="1"/>
</dbReference>
<evidence type="ECO:0000256" key="9">
    <source>
        <dbReference type="ARBA" id="ARBA00047931"/>
    </source>
</evidence>
<protein>
    <recommendedName>
        <fullName evidence="4 12">Cysteine synthase</fullName>
        <ecNumber evidence="4 12">2.5.1.47</ecNumber>
    </recommendedName>
</protein>
<evidence type="ECO:0000256" key="12">
    <source>
        <dbReference type="RuleBase" id="RU003985"/>
    </source>
</evidence>
<dbReference type="NCBIfam" id="TIGR01139">
    <property type="entry name" value="cysK"/>
    <property type="match status" value="1"/>
</dbReference>
<dbReference type="GO" id="GO:0006535">
    <property type="term" value="P:cysteine biosynthetic process from serine"/>
    <property type="evidence" value="ECO:0007669"/>
    <property type="project" value="UniProtKB-UniRule"/>
</dbReference>
<evidence type="ECO:0000256" key="1">
    <source>
        <dbReference type="ARBA" id="ARBA00001933"/>
    </source>
</evidence>
<dbReference type="InterPro" id="IPR005859">
    <property type="entry name" value="CysK"/>
</dbReference>
<dbReference type="Pfam" id="PF00291">
    <property type="entry name" value="PALP"/>
    <property type="match status" value="1"/>
</dbReference>
<dbReference type="EMBL" id="JELX01001744">
    <property type="protein sequence ID" value="KYF57846.1"/>
    <property type="molecule type" value="Genomic_DNA"/>
</dbReference>
<dbReference type="InterPro" id="IPR001926">
    <property type="entry name" value="TrpB-like_PALP"/>
</dbReference>
<dbReference type="Proteomes" id="UP000075604">
    <property type="component" value="Unassembled WGS sequence"/>
</dbReference>
<dbReference type="SUPFAM" id="SSF53686">
    <property type="entry name" value="Tryptophan synthase beta subunit-like PLP-dependent enzymes"/>
    <property type="match status" value="1"/>
</dbReference>
<evidence type="ECO:0000256" key="2">
    <source>
        <dbReference type="ARBA" id="ARBA00004962"/>
    </source>
</evidence>
<dbReference type="CDD" id="cd01561">
    <property type="entry name" value="CBS_like"/>
    <property type="match status" value="1"/>
</dbReference>
<sequence>MGSIFDNIAATIGRTPLVRLSSAGKGLRAELIGKIESRNPGGSVKDRIGLAMIEDAERRGKLTRGSVLVEPTSGNTGLALAMLAAAKGYRLILTMPESMSPERIALLRAFGVEVLLTPGSLMVQAVARARQIVEETPGAVMLQQFENPANPAAHRMTTAREIWEDTDGAVDVVVAGVGTGGTITGVGEVLKEKKPGVKMIAVEPKNAAVLSGGRVGAHLIQGIGAGFVPKILRRELIDEVVPVTEDEAFEAARRLAKTEGILVGISGGAAMAAALSIAARDEMQGKKIVVILPDGGERYVTSPLFKELVGCARGAAPPAKG</sequence>
<reference evidence="14 15" key="1">
    <citation type="submission" date="2014-02" db="EMBL/GenBank/DDBJ databases">
        <title>The small core and large imbalanced accessory genome model reveals a collaborative survival strategy of Sorangium cellulosum strains in nature.</title>
        <authorList>
            <person name="Han K."/>
            <person name="Peng R."/>
            <person name="Blom J."/>
            <person name="Li Y.-Z."/>
        </authorList>
    </citation>
    <scope>NUCLEOTIDE SEQUENCE [LARGE SCALE GENOMIC DNA]</scope>
    <source>
        <strain evidence="14 15">So0157-18</strain>
    </source>
</reference>
<organism evidence="14 15">
    <name type="scientific">Sorangium cellulosum</name>
    <name type="common">Polyangium cellulosum</name>
    <dbReference type="NCBI Taxonomy" id="56"/>
    <lineage>
        <taxon>Bacteria</taxon>
        <taxon>Pseudomonadati</taxon>
        <taxon>Myxococcota</taxon>
        <taxon>Polyangia</taxon>
        <taxon>Polyangiales</taxon>
        <taxon>Polyangiaceae</taxon>
        <taxon>Sorangium</taxon>
    </lineage>
</organism>
<evidence type="ECO:0000256" key="8">
    <source>
        <dbReference type="ARBA" id="ARBA00023192"/>
    </source>
</evidence>
<feature type="domain" description="Tryptophan synthase beta chain-like PALP" evidence="13">
    <location>
        <begin position="10"/>
        <end position="294"/>
    </location>
</feature>
<feature type="modified residue" description="N6-(pyridoxal phosphate)lysine" evidence="11">
    <location>
        <position position="45"/>
    </location>
</feature>
<dbReference type="GO" id="GO:0004124">
    <property type="term" value="F:cysteine synthase activity"/>
    <property type="evidence" value="ECO:0007669"/>
    <property type="project" value="UniProtKB-UniRule"/>
</dbReference>
<comment type="caution">
    <text evidence="14">The sequence shown here is derived from an EMBL/GenBank/DDBJ whole genome shotgun (WGS) entry which is preliminary data.</text>
</comment>